<organism evidence="5 6">
    <name type="scientific">Streptomyces lydicamycinicus</name>
    <dbReference type="NCBI Taxonomy" id="1546107"/>
    <lineage>
        <taxon>Bacteria</taxon>
        <taxon>Bacillati</taxon>
        <taxon>Actinomycetota</taxon>
        <taxon>Actinomycetes</taxon>
        <taxon>Kitasatosporales</taxon>
        <taxon>Streptomycetaceae</taxon>
        <taxon>Streptomyces</taxon>
    </lineage>
</organism>
<evidence type="ECO:0000256" key="3">
    <source>
        <dbReference type="ARBA" id="ARBA00023163"/>
    </source>
</evidence>
<dbReference type="InterPro" id="IPR002577">
    <property type="entry name" value="HTH_HxlR"/>
</dbReference>
<proteinExistence type="predicted"/>
<reference evidence="5 6" key="2">
    <citation type="journal article" date="2015" name="Stand. Genomic Sci.">
        <title>Draft genome sequence of marine-derived Streptomyces sp. TP-A0598, a producer of anti-MRSA antibiotic lydicamycins.</title>
        <authorList>
            <person name="Komaki H."/>
            <person name="Ichikawa N."/>
            <person name="Hosoyama A."/>
            <person name="Fujita N."/>
            <person name="Igarashi Y."/>
        </authorList>
    </citation>
    <scope>NUCLEOTIDE SEQUENCE [LARGE SCALE GENOMIC DNA]</scope>
    <source>
        <strain evidence="5 6">NBRC 110027</strain>
    </source>
</reference>
<evidence type="ECO:0000256" key="2">
    <source>
        <dbReference type="ARBA" id="ARBA00023125"/>
    </source>
</evidence>
<sequence length="121" mass="13182">MTGIAGDACPIGPVMELLFGRWTADVLWVLDQDGGRVRFGELQRRLPDISPKVLSHTLRQLERNGLVGRTHHPGVPPRVEYAATPLAGTLIPVYDALADWSRAHGGEVLSAQARYDAEESA</sequence>
<dbReference type="PROSITE" id="PS51118">
    <property type="entry name" value="HTH_HXLR"/>
    <property type="match status" value="1"/>
</dbReference>
<dbReference type="InterPro" id="IPR036390">
    <property type="entry name" value="WH_DNA-bd_sf"/>
</dbReference>
<keyword evidence="2" id="KW-0238">DNA-binding</keyword>
<dbReference type="AlphaFoldDB" id="A0A0N7YMG3"/>
<accession>A0A0N7YMG3</accession>
<reference evidence="6" key="1">
    <citation type="submission" date="2014-09" db="EMBL/GenBank/DDBJ databases">
        <title>Whole genome shotgun sequence of Streptomyces sp. NBRC 110027.</title>
        <authorList>
            <person name="Komaki H."/>
            <person name="Ichikawa N."/>
            <person name="Katano-Makiyama Y."/>
            <person name="Hosoyama A."/>
            <person name="Hashimoto M."/>
            <person name="Uohara A."/>
            <person name="Kitahashi Y."/>
            <person name="Ohji S."/>
            <person name="Kimura A."/>
            <person name="Yamazoe A."/>
            <person name="Igarashi Y."/>
            <person name="Fujita N."/>
        </authorList>
    </citation>
    <scope>NUCLEOTIDE SEQUENCE [LARGE SCALE GENOMIC DNA]</scope>
    <source>
        <strain evidence="6">NBRC 110027</strain>
    </source>
</reference>
<dbReference type="InterPro" id="IPR036388">
    <property type="entry name" value="WH-like_DNA-bd_sf"/>
</dbReference>
<dbReference type="GO" id="GO:0003677">
    <property type="term" value="F:DNA binding"/>
    <property type="evidence" value="ECO:0007669"/>
    <property type="project" value="UniProtKB-KW"/>
</dbReference>
<name>A0A0N7YMG3_9ACTN</name>
<evidence type="ECO:0000259" key="4">
    <source>
        <dbReference type="PROSITE" id="PS51118"/>
    </source>
</evidence>
<dbReference type="OrthoDB" id="370168at2"/>
<feature type="domain" description="HTH hxlR-type" evidence="4">
    <location>
        <begin position="9"/>
        <end position="109"/>
    </location>
</feature>
<evidence type="ECO:0000313" key="5">
    <source>
        <dbReference type="EMBL" id="GAO11531.1"/>
    </source>
</evidence>
<keyword evidence="6" id="KW-1185">Reference proteome</keyword>
<dbReference type="RefSeq" id="WP_042159674.1">
    <property type="nucleotide sequence ID" value="NZ_BBNO01000008.1"/>
</dbReference>
<dbReference type="EMBL" id="BBNO01000008">
    <property type="protein sequence ID" value="GAO11531.1"/>
    <property type="molecule type" value="Genomic_DNA"/>
</dbReference>
<dbReference type="PANTHER" id="PTHR33204">
    <property type="entry name" value="TRANSCRIPTIONAL REGULATOR, MARR FAMILY"/>
    <property type="match status" value="1"/>
</dbReference>
<evidence type="ECO:0000313" key="6">
    <source>
        <dbReference type="Proteomes" id="UP000048965"/>
    </source>
</evidence>
<dbReference type="Gene3D" id="1.10.10.10">
    <property type="entry name" value="Winged helix-like DNA-binding domain superfamily/Winged helix DNA-binding domain"/>
    <property type="match status" value="1"/>
</dbReference>
<protein>
    <submittedName>
        <fullName evidence="5">Putative transcriptional regulator</fullName>
    </submittedName>
</protein>
<keyword evidence="3" id="KW-0804">Transcription</keyword>
<comment type="caution">
    <text evidence="5">The sequence shown here is derived from an EMBL/GenBank/DDBJ whole genome shotgun (WGS) entry which is preliminary data.</text>
</comment>
<dbReference type="Pfam" id="PF01638">
    <property type="entry name" value="HxlR"/>
    <property type="match status" value="1"/>
</dbReference>
<gene>
    <name evidence="5" type="ORF">TPA0598_08_04420</name>
</gene>
<dbReference type="SUPFAM" id="SSF46785">
    <property type="entry name" value="Winged helix' DNA-binding domain"/>
    <property type="match status" value="1"/>
</dbReference>
<keyword evidence="1" id="KW-0805">Transcription regulation</keyword>
<dbReference type="Proteomes" id="UP000048965">
    <property type="component" value="Unassembled WGS sequence"/>
</dbReference>
<evidence type="ECO:0000256" key="1">
    <source>
        <dbReference type="ARBA" id="ARBA00023015"/>
    </source>
</evidence>